<keyword evidence="1" id="KW-0812">Transmembrane</keyword>
<dbReference type="AlphaFoldDB" id="E1Z326"/>
<evidence type="ECO:0000256" key="1">
    <source>
        <dbReference type="SAM" id="Phobius"/>
    </source>
</evidence>
<dbReference type="GeneID" id="17359459"/>
<dbReference type="GO" id="GO:0005794">
    <property type="term" value="C:Golgi apparatus"/>
    <property type="evidence" value="ECO:0007669"/>
    <property type="project" value="TreeGrafter"/>
</dbReference>
<dbReference type="OrthoDB" id="534431at2759"/>
<dbReference type="Pfam" id="PF04367">
    <property type="entry name" value="DUF502"/>
    <property type="match status" value="1"/>
</dbReference>
<evidence type="ECO:0000313" key="3">
    <source>
        <dbReference type="Proteomes" id="UP000008141"/>
    </source>
</evidence>
<reference evidence="2 3" key="1">
    <citation type="journal article" date="2010" name="Plant Cell">
        <title>The Chlorella variabilis NC64A genome reveals adaptation to photosymbiosis, coevolution with viruses, and cryptic sex.</title>
        <authorList>
            <person name="Blanc G."/>
            <person name="Duncan G."/>
            <person name="Agarkova I."/>
            <person name="Borodovsky M."/>
            <person name="Gurnon J."/>
            <person name="Kuo A."/>
            <person name="Lindquist E."/>
            <person name="Lucas S."/>
            <person name="Pangilinan J."/>
            <person name="Polle J."/>
            <person name="Salamov A."/>
            <person name="Terry A."/>
            <person name="Yamada T."/>
            <person name="Dunigan D.D."/>
            <person name="Grigoriev I.V."/>
            <person name="Claverie J.M."/>
            <person name="Van Etten J.L."/>
        </authorList>
    </citation>
    <scope>NUCLEOTIDE SEQUENCE [LARGE SCALE GENOMIC DNA]</scope>
    <source>
        <strain evidence="2 3">NC64A</strain>
    </source>
</reference>
<dbReference type="FunCoup" id="E1Z326">
    <property type="interactions" value="43"/>
</dbReference>
<feature type="transmembrane region" description="Helical" evidence="1">
    <location>
        <begin position="60"/>
        <end position="82"/>
    </location>
</feature>
<protein>
    <recommendedName>
        <fullName evidence="4">DUF502 domain-containing protein</fullName>
    </recommendedName>
</protein>
<dbReference type="KEGG" id="cvr:CHLNCDRAFT_133422"/>
<dbReference type="InterPro" id="IPR007462">
    <property type="entry name" value="COV1-like"/>
</dbReference>
<accession>E1Z326</accession>
<keyword evidence="1" id="KW-1133">Transmembrane helix</keyword>
<dbReference type="eggNOG" id="ENOG502QPUG">
    <property type="taxonomic scope" value="Eukaryota"/>
</dbReference>
<evidence type="ECO:0000313" key="2">
    <source>
        <dbReference type="EMBL" id="EFN60098.1"/>
    </source>
</evidence>
<dbReference type="RefSeq" id="XP_005852200.1">
    <property type="nucleotide sequence ID" value="XM_005852138.1"/>
</dbReference>
<dbReference type="InParanoid" id="E1Z326"/>
<keyword evidence="3" id="KW-1185">Reference proteome</keyword>
<name>E1Z326_CHLVA</name>
<organism evidence="3">
    <name type="scientific">Chlorella variabilis</name>
    <name type="common">Green alga</name>
    <dbReference type="NCBI Taxonomy" id="554065"/>
    <lineage>
        <taxon>Eukaryota</taxon>
        <taxon>Viridiplantae</taxon>
        <taxon>Chlorophyta</taxon>
        <taxon>core chlorophytes</taxon>
        <taxon>Trebouxiophyceae</taxon>
        <taxon>Chlorellales</taxon>
        <taxon>Chlorellaceae</taxon>
        <taxon>Chlorella clade</taxon>
        <taxon>Chlorella</taxon>
    </lineage>
</organism>
<dbReference type="PANTHER" id="PTHR31876">
    <property type="entry name" value="COV-LIKE PROTEIN 1"/>
    <property type="match status" value="1"/>
</dbReference>
<gene>
    <name evidence="2" type="ORF">CHLNCDRAFT_133422</name>
</gene>
<dbReference type="Proteomes" id="UP000008141">
    <property type="component" value="Unassembled WGS sequence"/>
</dbReference>
<dbReference type="EMBL" id="GL433835">
    <property type="protein sequence ID" value="EFN60098.1"/>
    <property type="molecule type" value="Genomic_DNA"/>
</dbReference>
<feature type="transmembrane region" description="Helical" evidence="1">
    <location>
        <begin position="19"/>
        <end position="40"/>
    </location>
</feature>
<dbReference type="PANTHER" id="PTHR31876:SF26">
    <property type="entry name" value="PROTEIN LIKE COV 2"/>
    <property type="match status" value="1"/>
</dbReference>
<dbReference type="OMA" id="WLISTVE"/>
<sequence length="226" mass="25180">MVGNTAAQSIFGSYVSRRFMSGCAVLLPIVLTVYVMWWFLEFFDGFFSPLYDALFGFHVFGLGFLTTMIFVFGVGVFTSTWVGSVTMGMGEYIIKRVPLVKHIYSAAKQARWGLAGWLVSAAVSPDNEQANSFRECVIIRHPRRDGEFAFAFITGQTLLQTLEGEEVLYCCYVPTNHVYVGDIFLLSDKDIIRNTLSVREGLEIVVSVGMAVPNKIIAMPPSLAKR</sequence>
<evidence type="ECO:0008006" key="4">
    <source>
        <dbReference type="Google" id="ProtNLM"/>
    </source>
</evidence>
<proteinExistence type="predicted"/>
<keyword evidence="1" id="KW-0472">Membrane</keyword>